<name>A0A212KAC3_9BACT</name>
<dbReference type="InterPro" id="IPR032274">
    <property type="entry name" value="DUF4835"/>
</dbReference>
<gene>
    <name evidence="1" type="ORF">KL86DYS2_13375</name>
</gene>
<protein>
    <recommendedName>
        <fullName evidence="2">DUF4835 domain-containing protein</fullName>
    </recommendedName>
</protein>
<dbReference type="Pfam" id="PF16119">
    <property type="entry name" value="DUF4835"/>
    <property type="match status" value="1"/>
</dbReference>
<organism evidence="1">
    <name type="scientific">uncultured Dysgonomonas sp</name>
    <dbReference type="NCBI Taxonomy" id="206096"/>
    <lineage>
        <taxon>Bacteria</taxon>
        <taxon>Pseudomonadati</taxon>
        <taxon>Bacteroidota</taxon>
        <taxon>Bacteroidia</taxon>
        <taxon>Bacteroidales</taxon>
        <taxon>Dysgonomonadaceae</taxon>
        <taxon>Dysgonomonas</taxon>
        <taxon>environmental samples</taxon>
    </lineage>
</organism>
<dbReference type="RefSeq" id="WP_296952119.1">
    <property type="nucleotide sequence ID" value="NZ_LT599021.1"/>
</dbReference>
<evidence type="ECO:0008006" key="2">
    <source>
        <dbReference type="Google" id="ProtNLM"/>
    </source>
</evidence>
<dbReference type="EMBL" id="FLUL01000001">
    <property type="protein sequence ID" value="SBW08445.1"/>
    <property type="molecule type" value="Genomic_DNA"/>
</dbReference>
<sequence>MLRLTLFIISVIISFAAIEAQELNAKLTINSSKVPAANQNLFSAMESSLNQLLNDQAWTNTSFNRNERIDCSVNISISEMTSDNSFVAEMQVTSRRPVYNSTYITTLINYRDTKFEFNYTPGESLDLSNITLSNNLVAVISFYAYVVIGLDFDSFSLNGGAPYFARAMEIANIAQSLNTKGWEPFSGKNDNRYDLAVAFTDESSKAFHSFWYNYHRNGLDEMAANASRGRIRIIEAMADLQKLYDSRPSSPLLLIIGETKLDEIVRICSQATAEEKQAVKKQLNQIFPTKGYLINNLK</sequence>
<reference evidence="1" key="1">
    <citation type="submission" date="2016-04" db="EMBL/GenBank/DDBJ databases">
        <authorList>
            <person name="Evans L.H."/>
            <person name="Alamgir A."/>
            <person name="Owens N."/>
            <person name="Weber N.D."/>
            <person name="Virtaneva K."/>
            <person name="Barbian K."/>
            <person name="Babar A."/>
            <person name="Rosenke K."/>
        </authorList>
    </citation>
    <scope>NUCLEOTIDE SEQUENCE</scope>
    <source>
        <strain evidence="1">86-2</strain>
    </source>
</reference>
<accession>A0A212KAC3</accession>
<dbReference type="AlphaFoldDB" id="A0A212KAC3"/>
<proteinExistence type="predicted"/>
<evidence type="ECO:0000313" key="1">
    <source>
        <dbReference type="EMBL" id="SBW08445.1"/>
    </source>
</evidence>